<reference evidence="2" key="1">
    <citation type="journal article" date="2018" name="Nat. Microbiol.">
        <title>Leveraging single-cell genomics to expand the fungal tree of life.</title>
        <authorList>
            <person name="Ahrendt S.R."/>
            <person name="Quandt C.A."/>
            <person name="Ciobanu D."/>
            <person name="Clum A."/>
            <person name="Salamov A."/>
            <person name="Andreopoulos B."/>
            <person name="Cheng J.F."/>
            <person name="Woyke T."/>
            <person name="Pelin A."/>
            <person name="Henrissat B."/>
            <person name="Reynolds N.K."/>
            <person name="Benny G.L."/>
            <person name="Smith M.E."/>
            <person name="James T.Y."/>
            <person name="Grigoriev I.V."/>
        </authorList>
    </citation>
    <scope>NUCLEOTIDE SEQUENCE [LARGE SCALE GENOMIC DNA]</scope>
    <source>
        <strain evidence="2">CSF55</strain>
    </source>
</reference>
<protein>
    <submittedName>
        <fullName evidence="1">Uncharacterized protein</fullName>
    </submittedName>
</protein>
<dbReference type="Proteomes" id="UP000281549">
    <property type="component" value="Unassembled WGS sequence"/>
</dbReference>
<dbReference type="EMBL" id="ML005611">
    <property type="protein sequence ID" value="RKP17960.1"/>
    <property type="molecule type" value="Genomic_DNA"/>
</dbReference>
<accession>A0A4P9YI47</accession>
<organism evidence="1 2">
    <name type="scientific">Rozella allomycis (strain CSF55)</name>
    <dbReference type="NCBI Taxonomy" id="988480"/>
    <lineage>
        <taxon>Eukaryota</taxon>
        <taxon>Fungi</taxon>
        <taxon>Fungi incertae sedis</taxon>
        <taxon>Cryptomycota</taxon>
        <taxon>Cryptomycota incertae sedis</taxon>
        <taxon>Rozella</taxon>
    </lineage>
</organism>
<dbReference type="AlphaFoldDB" id="A0A4P9YI47"/>
<name>A0A4P9YI47_ROZAC</name>
<evidence type="ECO:0000313" key="2">
    <source>
        <dbReference type="Proteomes" id="UP000281549"/>
    </source>
</evidence>
<sequence length="204" mass="23775">MCYRCRNDHVCCCSCPCRSCFFVKTHALNWIPDFPRHYACFTCRRAWKPRHTIGVNVERLIASQTKVLSRSAKEALISQAYSQAWDLKRIPRCTCGREGVEMGKKFQAPSPKDEKAWRELLDLCTLAGSFSFGDCYRPHHERAYHGKQEWENSPLNKLLGELIMKDDVEKLMKYWSRGVFEKESALKMAKKLLSQKCLAFLNRK</sequence>
<evidence type="ECO:0000313" key="1">
    <source>
        <dbReference type="EMBL" id="RKP17960.1"/>
    </source>
</evidence>
<gene>
    <name evidence="1" type="ORF">ROZALSC1DRAFT_23697</name>
</gene>
<proteinExistence type="predicted"/>